<dbReference type="PANTHER" id="PTHR30273">
    <property type="entry name" value="PERIPLASMIC SIGNAL SENSOR AND SIGMA FACTOR ACTIVATOR FECR-RELATED"/>
    <property type="match status" value="1"/>
</dbReference>
<organism evidence="3 4">
    <name type="scientific">Alloalcanivorax profundimaris</name>
    <dbReference type="NCBI Taxonomy" id="2735259"/>
    <lineage>
        <taxon>Bacteria</taxon>
        <taxon>Pseudomonadati</taxon>
        <taxon>Pseudomonadota</taxon>
        <taxon>Gammaproteobacteria</taxon>
        <taxon>Oceanospirillales</taxon>
        <taxon>Alcanivoracaceae</taxon>
        <taxon>Alloalcanivorax</taxon>
    </lineage>
</organism>
<protein>
    <submittedName>
        <fullName evidence="3">FecR family protein</fullName>
    </submittedName>
</protein>
<evidence type="ECO:0000259" key="2">
    <source>
        <dbReference type="Pfam" id="PF16220"/>
    </source>
</evidence>
<dbReference type="InterPro" id="IPR032623">
    <property type="entry name" value="FecR_N"/>
</dbReference>
<evidence type="ECO:0000259" key="1">
    <source>
        <dbReference type="Pfam" id="PF04773"/>
    </source>
</evidence>
<feature type="domain" description="FecR protein" evidence="1">
    <location>
        <begin position="126"/>
        <end position="215"/>
    </location>
</feature>
<comment type="caution">
    <text evidence="3">The sequence shown here is derived from an EMBL/GenBank/DDBJ whole genome shotgun (WGS) entry which is preliminary data.</text>
</comment>
<dbReference type="Proteomes" id="UP000662703">
    <property type="component" value="Unassembled WGS sequence"/>
</dbReference>
<dbReference type="EMBL" id="ARXX01000050">
    <property type="protein sequence ID" value="MBF5057590.1"/>
    <property type="molecule type" value="Genomic_DNA"/>
</dbReference>
<accession>A0ABS0ATZ0</accession>
<evidence type="ECO:0000313" key="4">
    <source>
        <dbReference type="Proteomes" id="UP000662703"/>
    </source>
</evidence>
<dbReference type="Pfam" id="PF16220">
    <property type="entry name" value="DUF4880"/>
    <property type="match status" value="1"/>
</dbReference>
<dbReference type="Pfam" id="PF04773">
    <property type="entry name" value="FecR"/>
    <property type="match status" value="1"/>
</dbReference>
<feature type="domain" description="FecR N-terminal" evidence="2">
    <location>
        <begin position="15"/>
        <end position="57"/>
    </location>
</feature>
<keyword evidence="4" id="KW-1185">Reference proteome</keyword>
<name>A0ABS0ATZ0_9GAMM</name>
<sequence>MPDSSAPLPDHRILEQAAEWFAALGDEDAGPDQQQRWRRWIETDPEHGRAWRYVEQVSARFQQARGHAGRDGAGHILQHTRSDRLTRRRLLGGGVASLAAWLTWRHTPLPDATGRLIAGLTAGQHTTTGEIRDLGLADGGRLWLNSATTVDVAYDNALRRVTLHDGEILIQTGADPRRRPFVVDTRHGRLRALGTRFTVRQHRDHGFLAVYQGSVAIRTRDGDEAVIEAGRQATFQAASVTPAGAADPARQAWSQGLIVANDLPLGELVEELARYRHGHLGVDPAVAHLRALGTYPAGRPDLALAMLENALPVRARQPLPWWVTIGPA</sequence>
<proteinExistence type="predicted"/>
<reference evidence="3 4" key="1">
    <citation type="submission" date="2012-09" db="EMBL/GenBank/DDBJ databases">
        <title>Genome Sequence of alkane-degrading Bacterium Alcanivorax sp. 521-1.</title>
        <authorList>
            <person name="Lai Q."/>
            <person name="Shao Z."/>
        </authorList>
    </citation>
    <scope>NUCLEOTIDE SEQUENCE [LARGE SCALE GENOMIC DNA]</scope>
    <source>
        <strain evidence="3 4">521-1</strain>
    </source>
</reference>
<dbReference type="PIRSF" id="PIRSF018266">
    <property type="entry name" value="FecR"/>
    <property type="match status" value="1"/>
</dbReference>
<evidence type="ECO:0000313" key="3">
    <source>
        <dbReference type="EMBL" id="MBF5057590.1"/>
    </source>
</evidence>
<gene>
    <name evidence="3" type="ORF">Y5W_02884</name>
</gene>
<dbReference type="RefSeq" id="WP_194865774.1">
    <property type="nucleotide sequence ID" value="NZ_ARXX01000050.1"/>
</dbReference>
<dbReference type="PANTHER" id="PTHR30273:SF2">
    <property type="entry name" value="PROTEIN FECR"/>
    <property type="match status" value="1"/>
</dbReference>
<dbReference type="InterPro" id="IPR012373">
    <property type="entry name" value="Ferrdict_sens_TM"/>
</dbReference>
<dbReference type="InterPro" id="IPR006860">
    <property type="entry name" value="FecR"/>
</dbReference>
<dbReference type="Gene3D" id="2.60.120.1440">
    <property type="match status" value="1"/>
</dbReference>